<comment type="similarity">
    <text evidence="1">Belongs to the isochorismatase family.</text>
</comment>
<evidence type="ECO:0000259" key="3">
    <source>
        <dbReference type="Pfam" id="PF00857"/>
    </source>
</evidence>
<gene>
    <name evidence="4" type="ORF">EXM42_07260</name>
</gene>
<keyword evidence="2 4" id="KW-0378">Hydrolase</keyword>
<dbReference type="InterPro" id="IPR050272">
    <property type="entry name" value="Isochorismatase-like_hydrls"/>
</dbReference>
<accession>A0A6M0SY57</accession>
<dbReference type="SUPFAM" id="SSF52499">
    <property type="entry name" value="Isochorismatase-like hydrolases"/>
    <property type="match status" value="1"/>
</dbReference>
<dbReference type="InterPro" id="IPR000868">
    <property type="entry name" value="Isochorismatase-like_dom"/>
</dbReference>
<dbReference type="CDD" id="cd01014">
    <property type="entry name" value="nicotinamidase_related"/>
    <property type="match status" value="1"/>
</dbReference>
<proteinExistence type="inferred from homology"/>
<dbReference type="PANTHER" id="PTHR43540">
    <property type="entry name" value="PEROXYUREIDOACRYLATE/UREIDOACRYLATE AMIDOHYDROLASE-RELATED"/>
    <property type="match status" value="1"/>
</dbReference>
<dbReference type="InterPro" id="IPR036380">
    <property type="entry name" value="Isochorismatase-like_sf"/>
</dbReference>
<dbReference type="Gene3D" id="3.40.50.850">
    <property type="entry name" value="Isochorismatase-like"/>
    <property type="match status" value="1"/>
</dbReference>
<dbReference type="EMBL" id="SGJP01000012">
    <property type="protein sequence ID" value="NFA60194.1"/>
    <property type="molecule type" value="Genomic_DNA"/>
</dbReference>
<dbReference type="GO" id="GO:0016787">
    <property type="term" value="F:hydrolase activity"/>
    <property type="evidence" value="ECO:0007669"/>
    <property type="project" value="UniProtKB-KW"/>
</dbReference>
<name>A0A6M0SY57_CLOBO</name>
<dbReference type="PANTHER" id="PTHR43540:SF14">
    <property type="entry name" value="ISOCHORISMATASE"/>
    <property type="match status" value="1"/>
</dbReference>
<dbReference type="AlphaFoldDB" id="A0A6M0SY57"/>
<feature type="domain" description="Isochorismatase-like" evidence="3">
    <location>
        <begin position="4"/>
        <end position="140"/>
    </location>
</feature>
<comment type="caution">
    <text evidence="4">The sequence shown here is derived from an EMBL/GenBank/DDBJ whole genome shotgun (WGS) entry which is preliminary data.</text>
</comment>
<evidence type="ECO:0000256" key="1">
    <source>
        <dbReference type="ARBA" id="ARBA00006336"/>
    </source>
</evidence>
<evidence type="ECO:0000313" key="4">
    <source>
        <dbReference type="EMBL" id="NFA60194.1"/>
    </source>
</evidence>
<evidence type="ECO:0000313" key="5">
    <source>
        <dbReference type="Proteomes" id="UP000473089"/>
    </source>
</evidence>
<reference evidence="4 5" key="1">
    <citation type="submission" date="2019-02" db="EMBL/GenBank/DDBJ databases">
        <title>Genome sequencing of Clostridium botulinum clinical isolates.</title>
        <authorList>
            <person name="Brunt J."/>
            <person name="Van Vliet A.H.M."/>
            <person name="Stringer S.C."/>
            <person name="Grant K.A."/>
            <person name="Carter A.C."/>
            <person name="Peck M.W."/>
        </authorList>
    </citation>
    <scope>NUCLEOTIDE SEQUENCE [LARGE SCALE GENOMIC DNA]</scope>
    <source>
        <strain evidence="4 5">R1125/03</strain>
    </source>
</reference>
<protein>
    <submittedName>
        <fullName evidence="4">Cysteine hydrolase</fullName>
    </submittedName>
</protein>
<organism evidence="4 5">
    <name type="scientific">Clostridium botulinum</name>
    <dbReference type="NCBI Taxonomy" id="1491"/>
    <lineage>
        <taxon>Bacteria</taxon>
        <taxon>Bacillati</taxon>
        <taxon>Bacillota</taxon>
        <taxon>Clostridia</taxon>
        <taxon>Eubacteriales</taxon>
        <taxon>Clostridiaceae</taxon>
        <taxon>Clostridium</taxon>
    </lineage>
</organism>
<dbReference type="Proteomes" id="UP000473089">
    <property type="component" value="Unassembled WGS sequence"/>
</dbReference>
<dbReference type="Pfam" id="PF00857">
    <property type="entry name" value="Isochorismatase"/>
    <property type="match status" value="1"/>
</dbReference>
<sequence>MKDTALLVVDVQNALVSAKPFVIEEVINNIKALIEVCRKNNIHIIYIQHNGELGSELEPHTDGWKIYKDIIPNGNEKIISKRYNSAFKSTNLKEYLDNKNINQLIITGMQTEYCIDSTCKVAFEYGFKVIIPEKTNTTFDNGNISAEDLYKFYNFNIFNNRFATVESIENIINEIKSKGDFKI</sequence>
<evidence type="ECO:0000256" key="2">
    <source>
        <dbReference type="ARBA" id="ARBA00022801"/>
    </source>
</evidence>